<dbReference type="InterPro" id="IPR018062">
    <property type="entry name" value="HTH_AraC-typ_CS"/>
</dbReference>
<keyword evidence="6" id="KW-1185">Reference proteome</keyword>
<keyword evidence="2" id="KW-0238">DNA-binding</keyword>
<name>A0ABT2UU48_9BACL</name>
<dbReference type="SUPFAM" id="SSF46689">
    <property type="entry name" value="Homeodomain-like"/>
    <property type="match status" value="2"/>
</dbReference>
<proteinExistence type="predicted"/>
<dbReference type="PANTHER" id="PTHR43280:SF2">
    <property type="entry name" value="HTH-TYPE TRANSCRIPTIONAL REGULATOR EXSA"/>
    <property type="match status" value="1"/>
</dbReference>
<keyword evidence="1" id="KW-0805">Transcription regulation</keyword>
<dbReference type="Proteomes" id="UP001652445">
    <property type="component" value="Unassembled WGS sequence"/>
</dbReference>
<feature type="domain" description="HTH araC/xylS-type" evidence="4">
    <location>
        <begin position="177"/>
        <end position="275"/>
    </location>
</feature>
<dbReference type="InterPro" id="IPR009057">
    <property type="entry name" value="Homeodomain-like_sf"/>
</dbReference>
<evidence type="ECO:0000256" key="3">
    <source>
        <dbReference type="ARBA" id="ARBA00023163"/>
    </source>
</evidence>
<dbReference type="PROSITE" id="PS00041">
    <property type="entry name" value="HTH_ARAC_FAMILY_1"/>
    <property type="match status" value="1"/>
</dbReference>
<dbReference type="EMBL" id="JAOQIO010000116">
    <property type="protein sequence ID" value="MCU6797352.1"/>
    <property type="molecule type" value="Genomic_DNA"/>
</dbReference>
<dbReference type="Gene3D" id="1.10.10.60">
    <property type="entry name" value="Homeodomain-like"/>
    <property type="match status" value="2"/>
</dbReference>
<evidence type="ECO:0000256" key="1">
    <source>
        <dbReference type="ARBA" id="ARBA00023015"/>
    </source>
</evidence>
<accession>A0ABT2UU48</accession>
<evidence type="ECO:0000259" key="4">
    <source>
        <dbReference type="PROSITE" id="PS01124"/>
    </source>
</evidence>
<evidence type="ECO:0000256" key="2">
    <source>
        <dbReference type="ARBA" id="ARBA00023125"/>
    </source>
</evidence>
<comment type="caution">
    <text evidence="5">The sequence shown here is derived from an EMBL/GenBank/DDBJ whole genome shotgun (WGS) entry which is preliminary data.</text>
</comment>
<evidence type="ECO:0000313" key="5">
    <source>
        <dbReference type="EMBL" id="MCU6797352.1"/>
    </source>
</evidence>
<dbReference type="InterPro" id="IPR018060">
    <property type="entry name" value="HTH_AraC"/>
</dbReference>
<gene>
    <name evidence="5" type="ORF">OB236_35015</name>
</gene>
<dbReference type="PANTHER" id="PTHR43280">
    <property type="entry name" value="ARAC-FAMILY TRANSCRIPTIONAL REGULATOR"/>
    <property type="match status" value="1"/>
</dbReference>
<protein>
    <submittedName>
        <fullName evidence="5">Helix-turn-helix domain-containing protein</fullName>
    </submittedName>
</protein>
<keyword evidence="3" id="KW-0804">Transcription</keyword>
<sequence length="278" mass="32572">MHAPLWEWKPYFISYAYWHQKDKFQFVQDSYAEWVMFAVENGSFRYRIGEAAGTAIFGDAILCPPGVVFEREVLEPVSFHFIRLGWPTDSFPSMLPNAASYRSEGTSDFTPPVQLTYMDHNRLSSTYYYIHQLTRLPDEQRLLLWDHYLNDLWQQHVVESGFSQQTSGQQDKDPKIVEATRWLQQHAFEPVSLKELSASQDLSPVQFTRKFHAAHGTTPIDYLTTLRMQKAQTLLLETDMTLEQIAERCGYESGFYLSRVFTRRMKASPSQYRKMHRV</sequence>
<dbReference type="RefSeq" id="WP_262688144.1">
    <property type="nucleotide sequence ID" value="NZ_JAOQIO010000116.1"/>
</dbReference>
<dbReference type="SMART" id="SM00342">
    <property type="entry name" value="HTH_ARAC"/>
    <property type="match status" value="1"/>
</dbReference>
<dbReference type="PROSITE" id="PS01124">
    <property type="entry name" value="HTH_ARAC_FAMILY_2"/>
    <property type="match status" value="1"/>
</dbReference>
<dbReference type="Pfam" id="PF12833">
    <property type="entry name" value="HTH_18"/>
    <property type="match status" value="1"/>
</dbReference>
<reference evidence="5 6" key="1">
    <citation type="submission" date="2022-09" db="EMBL/GenBank/DDBJ databases">
        <authorList>
            <person name="Han X.L."/>
            <person name="Wang Q."/>
            <person name="Lu T."/>
        </authorList>
    </citation>
    <scope>NUCLEOTIDE SEQUENCE [LARGE SCALE GENOMIC DNA]</scope>
    <source>
        <strain evidence="5 6">WQ 127069</strain>
    </source>
</reference>
<evidence type="ECO:0000313" key="6">
    <source>
        <dbReference type="Proteomes" id="UP001652445"/>
    </source>
</evidence>
<organism evidence="5 6">
    <name type="scientific">Paenibacillus baimaensis</name>
    <dbReference type="NCBI Taxonomy" id="2982185"/>
    <lineage>
        <taxon>Bacteria</taxon>
        <taxon>Bacillati</taxon>
        <taxon>Bacillota</taxon>
        <taxon>Bacilli</taxon>
        <taxon>Bacillales</taxon>
        <taxon>Paenibacillaceae</taxon>
        <taxon>Paenibacillus</taxon>
    </lineage>
</organism>